<dbReference type="PANTHER" id="PTHR18929:SF132">
    <property type="entry name" value="PROTEIN DISULFIDE-ISOMERASE A3"/>
    <property type="match status" value="1"/>
</dbReference>
<keyword evidence="6" id="KW-0413">Isomerase</keyword>
<comment type="similarity">
    <text evidence="3">Belongs to the protein disulfide isomerase family.</text>
</comment>
<comment type="catalytic activity">
    <reaction evidence="1">
        <text>Catalyzes the rearrangement of -S-S- bonds in proteins.</text>
        <dbReference type="EC" id="5.3.4.1"/>
    </reaction>
</comment>
<dbReference type="GO" id="GO:0034976">
    <property type="term" value="P:response to endoplasmic reticulum stress"/>
    <property type="evidence" value="ECO:0007669"/>
    <property type="project" value="TreeGrafter"/>
</dbReference>
<keyword evidence="11" id="KW-1185">Reference proteome</keyword>
<evidence type="ECO:0000256" key="8">
    <source>
        <dbReference type="SAM" id="SignalP"/>
    </source>
</evidence>
<dbReference type="PRINTS" id="PR00421">
    <property type="entry name" value="THIOREDOXIN"/>
</dbReference>
<keyword evidence="5" id="KW-0256">Endoplasmic reticulum</keyword>
<dbReference type="InterPro" id="IPR013766">
    <property type="entry name" value="Thioredoxin_domain"/>
</dbReference>
<dbReference type="GO" id="GO:0005788">
    <property type="term" value="C:endoplasmic reticulum lumen"/>
    <property type="evidence" value="ECO:0007669"/>
    <property type="project" value="UniProtKB-SubCell"/>
</dbReference>
<keyword evidence="8" id="KW-0732">Signal</keyword>
<dbReference type="CDD" id="cd02961">
    <property type="entry name" value="PDI_a_family"/>
    <property type="match status" value="1"/>
</dbReference>
<dbReference type="CDD" id="cd02981">
    <property type="entry name" value="PDI_b_family"/>
    <property type="match status" value="1"/>
</dbReference>
<dbReference type="PROSITE" id="PS51352">
    <property type="entry name" value="THIOREDOXIN_2"/>
    <property type="match status" value="1"/>
</dbReference>
<comment type="subcellular location">
    <subcellularLocation>
        <location evidence="2">Endoplasmic reticulum lumen</location>
    </subcellularLocation>
</comment>
<dbReference type="GO" id="GO:0006457">
    <property type="term" value="P:protein folding"/>
    <property type="evidence" value="ECO:0007669"/>
    <property type="project" value="TreeGrafter"/>
</dbReference>
<dbReference type="PANTHER" id="PTHR18929">
    <property type="entry name" value="PROTEIN DISULFIDE ISOMERASE"/>
    <property type="match status" value="1"/>
</dbReference>
<evidence type="ECO:0000259" key="9">
    <source>
        <dbReference type="PROSITE" id="PS51352"/>
    </source>
</evidence>
<gene>
    <name evidence="10" type="ORF">SI7747_03003662</name>
</gene>
<accession>A0A7I8IHC6</accession>
<reference evidence="10 11" key="1">
    <citation type="submission" date="2019-12" db="EMBL/GenBank/DDBJ databases">
        <authorList>
            <person name="Scholz U."/>
            <person name="Mascher M."/>
            <person name="Fiebig A."/>
        </authorList>
    </citation>
    <scope>NUCLEOTIDE SEQUENCE</scope>
</reference>
<proteinExistence type="inferred from homology"/>
<evidence type="ECO:0000256" key="7">
    <source>
        <dbReference type="ARBA" id="ARBA00023284"/>
    </source>
</evidence>
<dbReference type="PROSITE" id="PS00194">
    <property type="entry name" value="THIOREDOXIN_1"/>
    <property type="match status" value="1"/>
</dbReference>
<dbReference type="Gene3D" id="3.40.30.10">
    <property type="entry name" value="Glutaredoxin"/>
    <property type="match status" value="4"/>
</dbReference>
<feature type="chain" id="PRO_5029565415" description="protein disulfide-isomerase" evidence="8">
    <location>
        <begin position="28"/>
        <end position="464"/>
    </location>
</feature>
<dbReference type="EMBL" id="CACRZD030000003">
    <property type="protein sequence ID" value="CAA6657194.1"/>
    <property type="molecule type" value="Genomic_DNA"/>
</dbReference>
<evidence type="ECO:0000256" key="6">
    <source>
        <dbReference type="ARBA" id="ARBA00023235"/>
    </source>
</evidence>
<dbReference type="AlphaFoldDB" id="A0A7I8IHC6"/>
<dbReference type="Proteomes" id="UP001189122">
    <property type="component" value="Unassembled WGS sequence"/>
</dbReference>
<sequence length="464" mass="50757">MATGVRTWLAIASAYLVLSSFAVSCRAEAEEAAPAATIITTTTAAADDTPSAEDPSFVLTLDSSNISETVSKHPFIVVEFYAPWCGHCQQLAPEYEKAAAVLSKHDPPIVLAKLDGNEDVNKELLTQYNIGGFPTLKVPREADGIVENLKKLLGPPSTEVNSLEDVANHFDEKKVYIVGVFSEFSGDEFDKYMNVAEKLRSDYNFGHTKNAKSLPKGDTNDFHPDAVEKFIERATKPLVTVLTKDPATHPLVINFFNSENSKALLLVNFSTENFEAYKSAYHTAAGIYTEKEINFLLGDLEASEGAFEVEPDQIVPWMKEYMTGNLQSFTKSAPIPEVNNEPVKVVVTNSLQDMFFNSGKNDLCAVVRPLPEPRPVLEAAAVALQDDPDVVIAKLDATANDVPSDFEVAGYPTMYFRSASGKLVQYDSGRSKEDIIAFIQKHRDPAPVHSAVEPGSAEPVKDEL</sequence>
<organism evidence="10">
    <name type="scientific">Spirodela intermedia</name>
    <name type="common">Intermediate duckweed</name>
    <dbReference type="NCBI Taxonomy" id="51605"/>
    <lineage>
        <taxon>Eukaryota</taxon>
        <taxon>Viridiplantae</taxon>
        <taxon>Streptophyta</taxon>
        <taxon>Embryophyta</taxon>
        <taxon>Tracheophyta</taxon>
        <taxon>Spermatophyta</taxon>
        <taxon>Magnoliopsida</taxon>
        <taxon>Liliopsida</taxon>
        <taxon>Araceae</taxon>
        <taxon>Lemnoideae</taxon>
        <taxon>Spirodela</taxon>
    </lineage>
</organism>
<keyword evidence="7" id="KW-0676">Redox-active center</keyword>
<evidence type="ECO:0000256" key="4">
    <source>
        <dbReference type="ARBA" id="ARBA00012723"/>
    </source>
</evidence>
<feature type="signal peptide" evidence="8">
    <location>
        <begin position="1"/>
        <end position="27"/>
    </location>
</feature>
<name>A0A7I8IHC6_SPIIN</name>
<evidence type="ECO:0000256" key="3">
    <source>
        <dbReference type="ARBA" id="ARBA00006347"/>
    </source>
</evidence>
<dbReference type="InterPro" id="IPR036249">
    <property type="entry name" value="Thioredoxin-like_sf"/>
</dbReference>
<evidence type="ECO:0000256" key="5">
    <source>
        <dbReference type="ARBA" id="ARBA00022824"/>
    </source>
</evidence>
<dbReference type="PROSITE" id="PS51257">
    <property type="entry name" value="PROKAR_LIPOPROTEIN"/>
    <property type="match status" value="1"/>
</dbReference>
<evidence type="ECO:0000313" key="11">
    <source>
        <dbReference type="Proteomes" id="UP001189122"/>
    </source>
</evidence>
<dbReference type="EC" id="5.3.4.1" evidence="4"/>
<dbReference type="Pfam" id="PF00085">
    <property type="entry name" value="Thioredoxin"/>
    <property type="match status" value="2"/>
</dbReference>
<protein>
    <recommendedName>
        <fullName evidence="4">protein disulfide-isomerase</fullName>
        <ecNumber evidence="4">5.3.4.1</ecNumber>
    </recommendedName>
</protein>
<dbReference type="EMBL" id="LR743590">
    <property type="protein sequence ID" value="CAA2617496.1"/>
    <property type="molecule type" value="Genomic_DNA"/>
</dbReference>
<evidence type="ECO:0000256" key="2">
    <source>
        <dbReference type="ARBA" id="ARBA00004319"/>
    </source>
</evidence>
<dbReference type="SUPFAM" id="SSF52833">
    <property type="entry name" value="Thioredoxin-like"/>
    <property type="match status" value="3"/>
</dbReference>
<evidence type="ECO:0000256" key="1">
    <source>
        <dbReference type="ARBA" id="ARBA00001182"/>
    </source>
</evidence>
<dbReference type="GO" id="GO:0003756">
    <property type="term" value="F:protein disulfide isomerase activity"/>
    <property type="evidence" value="ECO:0007669"/>
    <property type="project" value="UniProtKB-EC"/>
</dbReference>
<dbReference type="InterPro" id="IPR017937">
    <property type="entry name" value="Thioredoxin_CS"/>
</dbReference>
<feature type="domain" description="Thioredoxin" evidence="9">
    <location>
        <begin position="27"/>
        <end position="201"/>
    </location>
</feature>
<evidence type="ECO:0000313" key="10">
    <source>
        <dbReference type="EMBL" id="CAA2617496.1"/>
    </source>
</evidence>